<feature type="non-terminal residue" evidence="1">
    <location>
        <position position="1"/>
    </location>
</feature>
<gene>
    <name evidence="1" type="ORF">J0695_40560</name>
</gene>
<dbReference type="AlphaFoldDB" id="A0A939FH30"/>
<name>A0A939FH30_9ACTN</name>
<protein>
    <submittedName>
        <fullName evidence="1">Regulator</fullName>
    </submittedName>
</protein>
<accession>A0A939FH30</accession>
<reference evidence="1" key="1">
    <citation type="submission" date="2021-03" db="EMBL/GenBank/DDBJ databases">
        <title>Streptomyces poriferae sp. nov., a novel marine sponge-derived Actinobacteria species with anti-MRSA activity.</title>
        <authorList>
            <person name="Sandoval-Powers M."/>
            <person name="Kralova S."/>
            <person name="Nguyen G.-S."/>
            <person name="Fawwal D."/>
            <person name="Degnes K."/>
            <person name="Klinkenberg G."/>
            <person name="Sletta H."/>
            <person name="Wentzel A."/>
            <person name="Liles M.R."/>
        </authorList>
    </citation>
    <scope>NUCLEOTIDE SEQUENCE</scope>
    <source>
        <strain evidence="1">DSM 41794</strain>
    </source>
</reference>
<evidence type="ECO:0000313" key="1">
    <source>
        <dbReference type="EMBL" id="MBO0517974.1"/>
    </source>
</evidence>
<comment type="caution">
    <text evidence="1">The sequence shown here is derived from an EMBL/GenBank/DDBJ whole genome shotgun (WGS) entry which is preliminary data.</text>
</comment>
<dbReference type="Proteomes" id="UP000664167">
    <property type="component" value="Unassembled WGS sequence"/>
</dbReference>
<evidence type="ECO:0000313" key="2">
    <source>
        <dbReference type="Proteomes" id="UP000664167"/>
    </source>
</evidence>
<feature type="non-terminal residue" evidence="1">
    <location>
        <position position="71"/>
    </location>
</feature>
<dbReference type="EMBL" id="JAFLRJ010001065">
    <property type="protein sequence ID" value="MBO0517974.1"/>
    <property type="molecule type" value="Genomic_DNA"/>
</dbReference>
<proteinExistence type="predicted"/>
<organism evidence="1 2">
    <name type="scientific">Streptomyces beijiangensis</name>
    <dbReference type="NCBI Taxonomy" id="163361"/>
    <lineage>
        <taxon>Bacteria</taxon>
        <taxon>Bacillati</taxon>
        <taxon>Actinomycetota</taxon>
        <taxon>Actinomycetes</taxon>
        <taxon>Kitasatosporales</taxon>
        <taxon>Streptomycetaceae</taxon>
        <taxon>Streptomyces</taxon>
    </lineage>
</organism>
<keyword evidence="2" id="KW-1185">Reference proteome</keyword>
<sequence>LVARAVADAVGLREQALRPLVEILADFLTGKQLLLILDSCERLLTGTADLVASLTAAVPGLRLLATSRQPL</sequence>